<dbReference type="Pfam" id="PF00155">
    <property type="entry name" value="Aminotran_1_2"/>
    <property type="match status" value="1"/>
</dbReference>
<dbReference type="InterPro" id="IPR004839">
    <property type="entry name" value="Aminotransferase_I/II_large"/>
</dbReference>
<keyword evidence="6" id="KW-0238">DNA-binding</keyword>
<comment type="similarity">
    <text evidence="2">In the C-terminal section; belongs to the class-I pyridoxal-phosphate-dependent aminotransferase family.</text>
</comment>
<evidence type="ECO:0000256" key="8">
    <source>
        <dbReference type="SAM" id="MobiDB-lite"/>
    </source>
</evidence>
<dbReference type="SUPFAM" id="SSF46785">
    <property type="entry name" value="Winged helix' DNA-binding domain"/>
    <property type="match status" value="1"/>
</dbReference>
<keyword evidence="4" id="KW-0663">Pyridoxal phosphate</keyword>
<feature type="domain" description="HTH gntR-type" evidence="9">
    <location>
        <begin position="27"/>
        <end position="95"/>
    </location>
</feature>
<accession>A0ABY1M212</accession>
<evidence type="ECO:0000256" key="4">
    <source>
        <dbReference type="ARBA" id="ARBA00022898"/>
    </source>
</evidence>
<dbReference type="Pfam" id="PF00392">
    <property type="entry name" value="GntR"/>
    <property type="match status" value="1"/>
</dbReference>
<sequence>MPSKEGDPRVYIIPHQNDGQTGKAGRSYRYVEIYESFKRDIIAGSLQEEQRLPSIRKLAEFLGISTTPVELAYQQLIAEGFIESRPKRGYFVVKLPEPYKALELGHEKPEGRDRVSSKSAAAAAMPQTKPAPNEKKAGFPRYDFHLSKNDFSLFPFALWKRLHNQLLRPEYADLLFYGDAQGDPGLRRAIAGYLGRFRGVKASPDQIVIGAEQHLLLLLLGQMLKGEIDSIAVEEPGYRIVPATLAALDFTVHPIRLDEHGLRPDLLRASGARIASVSPSHQFPTGLVMPLSRRLELLEWANAVDGYLIEDDYGGEFRYQGKPVPALQGLVPNDRVIYLGGFSQVLAPDICIHYLVLPEHLVPRFRALRRHILFEASASGIHQRTLERFIQEGHFERHIRRMRNLYRKKNRQLVASLTSHFGKQAAVTGDSAGMHVILNVKSRLPEAQLLQLAGQAGVRIASAAFYWEAPPETELKSFMLGFGGIPFDRIDEGVARLQEAWSTWLQELPHTDH</sequence>
<protein>
    <submittedName>
        <fullName evidence="10">GntR family transcriptional regulator / MocR family aminotransferase</fullName>
    </submittedName>
</protein>
<keyword evidence="3 10" id="KW-0032">Aminotransferase</keyword>
<dbReference type="EMBL" id="FXAE01000054">
    <property type="protein sequence ID" value="SMF57419.1"/>
    <property type="molecule type" value="Genomic_DNA"/>
</dbReference>
<dbReference type="InterPro" id="IPR036388">
    <property type="entry name" value="WH-like_DNA-bd_sf"/>
</dbReference>
<evidence type="ECO:0000256" key="2">
    <source>
        <dbReference type="ARBA" id="ARBA00005384"/>
    </source>
</evidence>
<dbReference type="InterPro" id="IPR051446">
    <property type="entry name" value="HTH_trans_reg/aminotransferase"/>
</dbReference>
<keyword evidence="5" id="KW-0805">Transcription regulation</keyword>
<dbReference type="PROSITE" id="PS50949">
    <property type="entry name" value="HTH_GNTR"/>
    <property type="match status" value="1"/>
</dbReference>
<name>A0ABY1M212_9BACL</name>
<feature type="compositionally biased region" description="Basic and acidic residues" evidence="8">
    <location>
        <begin position="106"/>
        <end position="116"/>
    </location>
</feature>
<dbReference type="Proteomes" id="UP000192939">
    <property type="component" value="Unassembled WGS sequence"/>
</dbReference>
<evidence type="ECO:0000313" key="10">
    <source>
        <dbReference type="EMBL" id="SMF57419.1"/>
    </source>
</evidence>
<dbReference type="Gene3D" id="3.40.640.10">
    <property type="entry name" value="Type I PLP-dependent aspartate aminotransferase-like (Major domain)"/>
    <property type="match status" value="1"/>
</dbReference>
<dbReference type="CDD" id="cd07377">
    <property type="entry name" value="WHTH_GntR"/>
    <property type="match status" value="1"/>
</dbReference>
<comment type="cofactor">
    <cofactor evidence="1">
        <name>pyridoxal 5'-phosphate</name>
        <dbReference type="ChEBI" id="CHEBI:597326"/>
    </cofactor>
</comment>
<organism evidence="10 11">
    <name type="scientific">Paenibacillus barengoltzii J12</name>
    <dbReference type="NCBI Taxonomy" id="935846"/>
    <lineage>
        <taxon>Bacteria</taxon>
        <taxon>Bacillati</taxon>
        <taxon>Bacillota</taxon>
        <taxon>Bacilli</taxon>
        <taxon>Bacillales</taxon>
        <taxon>Paenibacillaceae</taxon>
        <taxon>Paenibacillus</taxon>
    </lineage>
</organism>
<proteinExistence type="inferred from homology"/>
<keyword evidence="7" id="KW-0804">Transcription</keyword>
<gene>
    <name evidence="10" type="ORF">SAMN02744124_03807</name>
</gene>
<dbReference type="CDD" id="cd00609">
    <property type="entry name" value="AAT_like"/>
    <property type="match status" value="1"/>
</dbReference>
<dbReference type="Gene3D" id="1.10.10.10">
    <property type="entry name" value="Winged helix-like DNA-binding domain superfamily/Winged helix DNA-binding domain"/>
    <property type="match status" value="1"/>
</dbReference>
<reference evidence="10 11" key="1">
    <citation type="submission" date="2017-04" db="EMBL/GenBank/DDBJ databases">
        <authorList>
            <person name="Varghese N."/>
            <person name="Submissions S."/>
        </authorList>
    </citation>
    <scope>NUCLEOTIDE SEQUENCE [LARGE SCALE GENOMIC DNA]</scope>
    <source>
        <strain evidence="10 11">J12</strain>
    </source>
</reference>
<dbReference type="PANTHER" id="PTHR46577:SF1">
    <property type="entry name" value="HTH-TYPE TRANSCRIPTIONAL REGULATORY PROTEIN GABR"/>
    <property type="match status" value="1"/>
</dbReference>
<evidence type="ECO:0000256" key="6">
    <source>
        <dbReference type="ARBA" id="ARBA00023125"/>
    </source>
</evidence>
<evidence type="ECO:0000256" key="3">
    <source>
        <dbReference type="ARBA" id="ARBA00022576"/>
    </source>
</evidence>
<dbReference type="InterPro" id="IPR015424">
    <property type="entry name" value="PyrdxlP-dep_Trfase"/>
</dbReference>
<keyword evidence="3 10" id="KW-0808">Transferase</keyword>
<evidence type="ECO:0000256" key="7">
    <source>
        <dbReference type="ARBA" id="ARBA00023163"/>
    </source>
</evidence>
<dbReference type="InterPro" id="IPR015421">
    <property type="entry name" value="PyrdxlP-dep_Trfase_major"/>
</dbReference>
<evidence type="ECO:0000313" key="11">
    <source>
        <dbReference type="Proteomes" id="UP000192939"/>
    </source>
</evidence>
<dbReference type="SMART" id="SM00345">
    <property type="entry name" value="HTH_GNTR"/>
    <property type="match status" value="1"/>
</dbReference>
<dbReference type="InterPro" id="IPR000524">
    <property type="entry name" value="Tscrpt_reg_HTH_GntR"/>
</dbReference>
<keyword evidence="11" id="KW-1185">Reference proteome</keyword>
<evidence type="ECO:0000256" key="1">
    <source>
        <dbReference type="ARBA" id="ARBA00001933"/>
    </source>
</evidence>
<comment type="caution">
    <text evidence="10">The sequence shown here is derived from an EMBL/GenBank/DDBJ whole genome shotgun (WGS) entry which is preliminary data.</text>
</comment>
<evidence type="ECO:0000256" key="5">
    <source>
        <dbReference type="ARBA" id="ARBA00023015"/>
    </source>
</evidence>
<dbReference type="SUPFAM" id="SSF53383">
    <property type="entry name" value="PLP-dependent transferases"/>
    <property type="match status" value="1"/>
</dbReference>
<dbReference type="GO" id="GO:0008483">
    <property type="term" value="F:transaminase activity"/>
    <property type="evidence" value="ECO:0007669"/>
    <property type="project" value="UniProtKB-KW"/>
</dbReference>
<dbReference type="InterPro" id="IPR036390">
    <property type="entry name" value="WH_DNA-bd_sf"/>
</dbReference>
<feature type="region of interest" description="Disordered" evidence="8">
    <location>
        <begin position="106"/>
        <end position="134"/>
    </location>
</feature>
<dbReference type="PANTHER" id="PTHR46577">
    <property type="entry name" value="HTH-TYPE TRANSCRIPTIONAL REGULATORY PROTEIN GABR"/>
    <property type="match status" value="1"/>
</dbReference>
<evidence type="ECO:0000259" key="9">
    <source>
        <dbReference type="PROSITE" id="PS50949"/>
    </source>
</evidence>